<dbReference type="Gene3D" id="3.40.50.1910">
    <property type="match status" value="1"/>
</dbReference>
<dbReference type="Gene3D" id="3.90.830.10">
    <property type="entry name" value="Syntaxin Binding Protein 1, Chain A, domain 2"/>
    <property type="match status" value="1"/>
</dbReference>
<dbReference type="FunFam" id="3.40.50.2060:FF:000013">
    <property type="entry name" value="SNARE docking complex subunit"/>
    <property type="match status" value="1"/>
</dbReference>
<dbReference type="Pfam" id="PF00995">
    <property type="entry name" value="Sec1"/>
    <property type="match status" value="1"/>
</dbReference>
<dbReference type="OrthoDB" id="2228at2759"/>
<dbReference type="InterPro" id="IPR043154">
    <property type="entry name" value="Sec-1-like_dom1"/>
</dbReference>
<dbReference type="SUPFAM" id="SSF56815">
    <property type="entry name" value="Sec1/munc18-like (SM) proteins"/>
    <property type="match status" value="1"/>
</dbReference>
<dbReference type="InterPro" id="IPR036045">
    <property type="entry name" value="Sec1-like_sf"/>
</dbReference>
<dbReference type="Proteomes" id="UP000501346">
    <property type="component" value="Chromosome ScIV"/>
</dbReference>
<proteinExistence type="inferred from homology"/>
<feature type="region of interest" description="Disordered" evidence="2">
    <location>
        <begin position="675"/>
        <end position="724"/>
    </location>
</feature>
<dbReference type="SMR" id="A0A6C1DP95"/>
<feature type="compositionally biased region" description="Basic residues" evidence="2">
    <location>
        <begin position="708"/>
        <end position="724"/>
    </location>
</feature>
<dbReference type="Gene3D" id="3.40.50.2060">
    <property type="match status" value="1"/>
</dbReference>
<dbReference type="EMBL" id="CP048985">
    <property type="protein sequence ID" value="QID78685.1"/>
    <property type="molecule type" value="Genomic_DNA"/>
</dbReference>
<dbReference type="PANTHER" id="PTHR11679">
    <property type="entry name" value="VESICLE PROTEIN SORTING-ASSOCIATED"/>
    <property type="match status" value="1"/>
</dbReference>
<evidence type="ECO:0000256" key="1">
    <source>
        <dbReference type="ARBA" id="ARBA00009884"/>
    </source>
</evidence>
<dbReference type="GO" id="GO:0016192">
    <property type="term" value="P:vesicle-mediated transport"/>
    <property type="evidence" value="ECO:0007669"/>
    <property type="project" value="InterPro"/>
</dbReference>
<dbReference type="InterPro" id="IPR043127">
    <property type="entry name" value="Sec-1-like_dom3a"/>
</dbReference>
<feature type="compositionally biased region" description="Polar residues" evidence="2">
    <location>
        <begin position="681"/>
        <end position="692"/>
    </location>
</feature>
<dbReference type="FunFam" id="3.90.830.10:FF:000011">
    <property type="entry name" value="SNARE docking complex subunit"/>
    <property type="match status" value="1"/>
</dbReference>
<evidence type="ECO:0000256" key="2">
    <source>
        <dbReference type="SAM" id="MobiDB-lite"/>
    </source>
</evidence>
<dbReference type="InterPro" id="IPR027482">
    <property type="entry name" value="Sec1-like_dom2"/>
</dbReference>
<gene>
    <name evidence="3" type="primary">SEC1_1</name>
    <name evidence="3" type="ORF">GRS66_000903</name>
</gene>
<dbReference type="AlphaFoldDB" id="A0A6C1DP95"/>
<evidence type="ECO:0000313" key="3">
    <source>
        <dbReference type="EMBL" id="QID78685.1"/>
    </source>
</evidence>
<dbReference type="Gene3D" id="1.25.40.60">
    <property type="match status" value="1"/>
</dbReference>
<evidence type="ECO:0000313" key="4">
    <source>
        <dbReference type="Proteomes" id="UP000501346"/>
    </source>
</evidence>
<dbReference type="FunFam" id="1.25.40.60:FF:000012">
    <property type="entry name" value="SNARE docking complex subunit"/>
    <property type="match status" value="1"/>
</dbReference>
<sequence>MSDLIELQRNYLIGVLNQIETKNNLKFLIIDKTVETILSYLFLTPQELLNNVTSVDLIDSPTRKGQSSIEAIYILEPTKYNINCIDADFMVRPPKYRRCHIRFLPGLTNPIFQFFQSKRYIAQNLESFKPIELGFFVKESQFFETLQMEHSLQVFFNNNCKALIPTNVRKIVGSLVSLCVITGEYPIVRYSVSNPVEEEDARNGNAVVNANSLTRSIANAFQIAIDTYARNNPDFPPQNTERPRSILIITDRTLDPFAPILHDFSYQAMAYDLVANVDTQKDIYHYSAENEAGEQEEKVSKLVDLYDPDWIDLKHQHIMDANEYIQGRIKELIAKNPLLVDRSNVKNTTDLLSVVAHLKDFDEERRRLILHKTLVDECLGENAERKLADISAIEQNLSGFGMDFSGEKIKHIIDDLLPALAMKEPTILDKLRYIIAYALFRGGIIELDFIKLLNFIGVTHEHENFQQYLKIFRNYDLIDFKLIKDKPKDKPFQKEWFHDTLVNDPNIYHTSRFVPAVGNILSKVIANPLLLSEQYFPYLKDKPIELLNEEEFQAGLANTSANSSSSLRNPRHKAAWTTKSSNIKKNIPRQRFFYYVIGGISIPEIKAAYDQSNLKNRDIFIGSDEILTPTKFLDEVERLQNPREFFKFKEDQRQQVNPPDFLLREMKPVAQPVSHVHLKSQDNSPKSGTSSPKAAGSLKSEPPEKEKKRSKFSRFLKRKSHHDK</sequence>
<reference evidence="3 4" key="1">
    <citation type="journal article" date="2019" name="BMC Genomics">
        <title>Chromosome level assembly and comparative genome analysis confirm lager-brewing yeasts originated from a single hybridization.</title>
        <authorList>
            <person name="Salazar A.N."/>
            <person name="Gorter de Vries A.R."/>
            <person name="van den Broek M."/>
            <person name="Brouwers N."/>
            <person name="de la Torre Cortes P."/>
            <person name="Kuijpers N.G.A."/>
            <person name="Daran J.G."/>
            <person name="Abeel T."/>
        </authorList>
    </citation>
    <scope>NUCLEOTIDE SEQUENCE [LARGE SCALE GENOMIC DNA]</scope>
    <source>
        <strain evidence="3 4">CBS 1483</strain>
    </source>
</reference>
<dbReference type="PIRSF" id="PIRSF005715">
    <property type="entry name" value="VPS45_Sec1"/>
    <property type="match status" value="1"/>
</dbReference>
<keyword evidence="4" id="KW-1185">Reference proteome</keyword>
<name>A0A6C1DP95_SACPS</name>
<protein>
    <submittedName>
        <fullName evidence="3">Vacuolar sorting protein VPS33/slp1</fullName>
    </submittedName>
</protein>
<dbReference type="InterPro" id="IPR001619">
    <property type="entry name" value="Sec1-like"/>
</dbReference>
<organism evidence="3 4">
    <name type="scientific">Saccharomyces pastorianus</name>
    <name type="common">Lager yeast</name>
    <name type="synonym">Saccharomyces cerevisiae x Saccharomyces eubayanus</name>
    <dbReference type="NCBI Taxonomy" id="27292"/>
    <lineage>
        <taxon>Eukaryota</taxon>
        <taxon>Fungi</taxon>
        <taxon>Dikarya</taxon>
        <taxon>Ascomycota</taxon>
        <taxon>Saccharomycotina</taxon>
        <taxon>Saccharomycetes</taxon>
        <taxon>Saccharomycetales</taxon>
        <taxon>Saccharomycetaceae</taxon>
        <taxon>Saccharomyces</taxon>
    </lineage>
</organism>
<accession>A0A6C1DP95</accession>
<comment type="similarity">
    <text evidence="1">Belongs to the STXBP/unc-18/SEC1 family.</text>
</comment>